<proteinExistence type="predicted"/>
<evidence type="ECO:0000313" key="2">
    <source>
        <dbReference type="Proteomes" id="UP000054560"/>
    </source>
</evidence>
<dbReference type="Proteomes" id="UP000054560">
    <property type="component" value="Unassembled WGS sequence"/>
</dbReference>
<dbReference type="AlphaFoldDB" id="A0A0L0EXY5"/>
<gene>
    <name evidence="1" type="ORF">SARC_18184</name>
</gene>
<evidence type="ECO:0000313" key="1">
    <source>
        <dbReference type="EMBL" id="KNC69306.1"/>
    </source>
</evidence>
<keyword evidence="2" id="KW-1185">Reference proteome</keyword>
<dbReference type="RefSeq" id="XP_014143208.1">
    <property type="nucleotide sequence ID" value="XM_014287733.1"/>
</dbReference>
<organism evidence="1 2">
    <name type="scientific">Sphaeroforma arctica JP610</name>
    <dbReference type="NCBI Taxonomy" id="667725"/>
    <lineage>
        <taxon>Eukaryota</taxon>
        <taxon>Ichthyosporea</taxon>
        <taxon>Ichthyophonida</taxon>
        <taxon>Sphaeroforma</taxon>
    </lineage>
</organism>
<name>A0A0L0EXY5_9EUKA</name>
<reference evidence="1 2" key="1">
    <citation type="submission" date="2011-02" db="EMBL/GenBank/DDBJ databases">
        <title>The Genome Sequence of Sphaeroforma arctica JP610.</title>
        <authorList>
            <consortium name="The Broad Institute Genome Sequencing Platform"/>
            <person name="Russ C."/>
            <person name="Cuomo C."/>
            <person name="Young S.K."/>
            <person name="Zeng Q."/>
            <person name="Gargeya S."/>
            <person name="Alvarado L."/>
            <person name="Berlin A."/>
            <person name="Chapman S.B."/>
            <person name="Chen Z."/>
            <person name="Freedman E."/>
            <person name="Gellesch M."/>
            <person name="Goldberg J."/>
            <person name="Griggs A."/>
            <person name="Gujja S."/>
            <person name="Heilman E."/>
            <person name="Heiman D."/>
            <person name="Howarth C."/>
            <person name="Mehta T."/>
            <person name="Neiman D."/>
            <person name="Pearson M."/>
            <person name="Roberts A."/>
            <person name="Saif S."/>
            <person name="Shea T."/>
            <person name="Shenoy N."/>
            <person name="Sisk P."/>
            <person name="Stolte C."/>
            <person name="Sykes S."/>
            <person name="White J."/>
            <person name="Yandava C."/>
            <person name="Burger G."/>
            <person name="Gray M.W."/>
            <person name="Holland P.W.H."/>
            <person name="King N."/>
            <person name="Lang F.B.F."/>
            <person name="Roger A.J."/>
            <person name="Ruiz-Trillo I."/>
            <person name="Haas B."/>
            <person name="Nusbaum C."/>
            <person name="Birren B."/>
        </authorList>
    </citation>
    <scope>NUCLEOTIDE SEQUENCE [LARGE SCALE GENOMIC DNA]</scope>
    <source>
        <strain evidence="1 2">JP610</strain>
    </source>
</reference>
<dbReference type="GeneID" id="25918688"/>
<dbReference type="EMBL" id="KQ255935">
    <property type="protein sequence ID" value="KNC69306.1"/>
    <property type="molecule type" value="Genomic_DNA"/>
</dbReference>
<sequence length="143" mass="15827">MVNPILPKSSTGCIQVNISKHNLMKMTRAKPSAAKPVMTKTIHIHQGKVVKVTKKDKPILLSVHDPLPIPDLYDLSPEILNLLDTLPLWQEAVPDLPLFNLYDSLMPGKMLDDMLTIADDHYVGLCPPLDLGPSILDQPYTGI</sequence>
<accession>A0A0L0EXY5</accession>
<protein>
    <submittedName>
        <fullName evidence="1">Uncharacterized protein</fullName>
    </submittedName>
</protein>